<feature type="compositionally biased region" description="Gly residues" evidence="1">
    <location>
        <begin position="183"/>
        <end position="192"/>
    </location>
</feature>
<feature type="compositionally biased region" description="Polar residues" evidence="1">
    <location>
        <begin position="10"/>
        <end position="24"/>
    </location>
</feature>
<comment type="caution">
    <text evidence="2">The sequence shown here is derived from an EMBL/GenBank/DDBJ whole genome shotgun (WGS) entry which is preliminary data.</text>
</comment>
<sequence>MRKPNKSAPVPNQESPESYCSKFNSVRPCAPAKAKPDPSELSPRADNLSGWLSPFESSHWKGGRGGDQVVPPPFPPFERATWNGGVAKRGQVTVLCRARERKYGKLPAITFLHLPPLNTPEEEERGGIAYHQALVRSLTIRKVKIVNQGHILCHLLLGPKSAPLISPPTITIGDEKAKSEGQSSGGGGGGLSDGDSKMSKRF</sequence>
<protein>
    <submittedName>
        <fullName evidence="2">Uncharacterized protein</fullName>
    </submittedName>
</protein>
<dbReference type="AlphaFoldDB" id="A0AAV4XB47"/>
<keyword evidence="3" id="KW-1185">Reference proteome</keyword>
<dbReference type="EMBL" id="BPLR01017389">
    <property type="protein sequence ID" value="GIY91186.1"/>
    <property type="molecule type" value="Genomic_DNA"/>
</dbReference>
<feature type="region of interest" description="Disordered" evidence="1">
    <location>
        <begin position="1"/>
        <end position="49"/>
    </location>
</feature>
<feature type="region of interest" description="Disordered" evidence="1">
    <location>
        <begin position="167"/>
        <end position="202"/>
    </location>
</feature>
<dbReference type="Proteomes" id="UP001054945">
    <property type="component" value="Unassembled WGS sequence"/>
</dbReference>
<evidence type="ECO:0000313" key="2">
    <source>
        <dbReference type="EMBL" id="GIY91186.1"/>
    </source>
</evidence>
<reference evidence="2 3" key="1">
    <citation type="submission" date="2021-06" db="EMBL/GenBank/DDBJ databases">
        <title>Caerostris extrusa draft genome.</title>
        <authorList>
            <person name="Kono N."/>
            <person name="Arakawa K."/>
        </authorList>
    </citation>
    <scope>NUCLEOTIDE SEQUENCE [LARGE SCALE GENOMIC DNA]</scope>
</reference>
<name>A0AAV4XB47_CAEEX</name>
<organism evidence="2 3">
    <name type="scientific">Caerostris extrusa</name>
    <name type="common">Bark spider</name>
    <name type="synonym">Caerostris bankana</name>
    <dbReference type="NCBI Taxonomy" id="172846"/>
    <lineage>
        <taxon>Eukaryota</taxon>
        <taxon>Metazoa</taxon>
        <taxon>Ecdysozoa</taxon>
        <taxon>Arthropoda</taxon>
        <taxon>Chelicerata</taxon>
        <taxon>Arachnida</taxon>
        <taxon>Araneae</taxon>
        <taxon>Araneomorphae</taxon>
        <taxon>Entelegynae</taxon>
        <taxon>Araneoidea</taxon>
        <taxon>Araneidae</taxon>
        <taxon>Caerostris</taxon>
    </lineage>
</organism>
<evidence type="ECO:0000256" key="1">
    <source>
        <dbReference type="SAM" id="MobiDB-lite"/>
    </source>
</evidence>
<gene>
    <name evidence="2" type="ORF">CEXT_472741</name>
</gene>
<evidence type="ECO:0000313" key="3">
    <source>
        <dbReference type="Proteomes" id="UP001054945"/>
    </source>
</evidence>
<proteinExistence type="predicted"/>
<accession>A0AAV4XB47</accession>